<dbReference type="Pfam" id="PF07729">
    <property type="entry name" value="FCD"/>
    <property type="match status" value="1"/>
</dbReference>
<sequence>MTSALPGRARGPLSDDVASWLSEKISSGQWPLDSKIPAEPALIDELQVSRGTLREAIKALSHVGMLEVRRGDGTYVRATNEFDGTARQVFQQHSDTDVLQLRFALDTQAARLAAHAATKQQVEKLRELLETRRSAWKARDYEAWVQADWEFHLTVAQASGNTLLAEVYQSFGEVFHGTKMEQRLREGFDGCLAAGHEDLLTAIEERNDSEAAQSVNTNLDYCMSWAVQG</sequence>
<gene>
    <name evidence="5" type="ORF">AUR04nite_21200</name>
</gene>
<dbReference type="InterPro" id="IPR011711">
    <property type="entry name" value="GntR_C"/>
</dbReference>
<dbReference type="Proteomes" id="UP000316612">
    <property type="component" value="Unassembled WGS sequence"/>
</dbReference>
<dbReference type="SMART" id="SM00895">
    <property type="entry name" value="FCD"/>
    <property type="match status" value="1"/>
</dbReference>
<reference evidence="5 6" key="1">
    <citation type="submission" date="2019-06" db="EMBL/GenBank/DDBJ databases">
        <title>Whole genome shotgun sequence of Glutamicibacter uratoxydans NBRC 15515.</title>
        <authorList>
            <person name="Hosoyama A."/>
            <person name="Uohara A."/>
            <person name="Ohji S."/>
            <person name="Ichikawa N."/>
        </authorList>
    </citation>
    <scope>NUCLEOTIDE SEQUENCE [LARGE SCALE GENOMIC DNA]</scope>
    <source>
        <strain evidence="5 6">NBRC 15515</strain>
    </source>
</reference>
<dbReference type="Gene3D" id="1.10.10.10">
    <property type="entry name" value="Winged helix-like DNA-binding domain superfamily/Winged helix DNA-binding domain"/>
    <property type="match status" value="1"/>
</dbReference>
<organism evidence="5 6">
    <name type="scientific">Glutamicibacter uratoxydans</name>
    <name type="common">Arthrobacter uratoxydans</name>
    <dbReference type="NCBI Taxonomy" id="43667"/>
    <lineage>
        <taxon>Bacteria</taxon>
        <taxon>Bacillati</taxon>
        <taxon>Actinomycetota</taxon>
        <taxon>Actinomycetes</taxon>
        <taxon>Micrococcales</taxon>
        <taxon>Micrococcaceae</taxon>
        <taxon>Glutamicibacter</taxon>
    </lineage>
</organism>
<keyword evidence="6" id="KW-1185">Reference proteome</keyword>
<dbReference type="PANTHER" id="PTHR43537:SF47">
    <property type="entry name" value="REGULATORY PROTEIN GNTR HTH"/>
    <property type="match status" value="1"/>
</dbReference>
<evidence type="ECO:0000256" key="1">
    <source>
        <dbReference type="ARBA" id="ARBA00023015"/>
    </source>
</evidence>
<accession>A0A4Y4DTA5</accession>
<dbReference type="PRINTS" id="PR00035">
    <property type="entry name" value="HTHGNTR"/>
</dbReference>
<dbReference type="OrthoDB" id="3575876at2"/>
<dbReference type="AlphaFoldDB" id="A0A4Y4DTA5"/>
<dbReference type="PANTHER" id="PTHR43537">
    <property type="entry name" value="TRANSCRIPTIONAL REGULATOR, GNTR FAMILY"/>
    <property type="match status" value="1"/>
</dbReference>
<dbReference type="InterPro" id="IPR000524">
    <property type="entry name" value="Tscrpt_reg_HTH_GntR"/>
</dbReference>
<dbReference type="SUPFAM" id="SSF48008">
    <property type="entry name" value="GntR ligand-binding domain-like"/>
    <property type="match status" value="1"/>
</dbReference>
<protein>
    <submittedName>
        <fullName evidence="5">GntR family transcriptional regulator</fullName>
    </submittedName>
</protein>
<evidence type="ECO:0000256" key="3">
    <source>
        <dbReference type="ARBA" id="ARBA00023163"/>
    </source>
</evidence>
<comment type="caution">
    <text evidence="5">The sequence shown here is derived from an EMBL/GenBank/DDBJ whole genome shotgun (WGS) entry which is preliminary data.</text>
</comment>
<proteinExistence type="predicted"/>
<dbReference type="GO" id="GO:0003700">
    <property type="term" value="F:DNA-binding transcription factor activity"/>
    <property type="evidence" value="ECO:0007669"/>
    <property type="project" value="InterPro"/>
</dbReference>
<dbReference type="PROSITE" id="PS50949">
    <property type="entry name" value="HTH_GNTR"/>
    <property type="match status" value="1"/>
</dbReference>
<evidence type="ECO:0000259" key="4">
    <source>
        <dbReference type="PROSITE" id="PS50949"/>
    </source>
</evidence>
<keyword evidence="3" id="KW-0804">Transcription</keyword>
<evidence type="ECO:0000256" key="2">
    <source>
        <dbReference type="ARBA" id="ARBA00023125"/>
    </source>
</evidence>
<dbReference type="InterPro" id="IPR036388">
    <property type="entry name" value="WH-like_DNA-bd_sf"/>
</dbReference>
<dbReference type="CDD" id="cd07377">
    <property type="entry name" value="WHTH_GntR"/>
    <property type="match status" value="1"/>
</dbReference>
<dbReference type="SUPFAM" id="SSF46785">
    <property type="entry name" value="Winged helix' DNA-binding domain"/>
    <property type="match status" value="1"/>
</dbReference>
<feature type="domain" description="HTH gntR-type" evidence="4">
    <location>
        <begin position="11"/>
        <end position="79"/>
    </location>
</feature>
<dbReference type="GO" id="GO:0003677">
    <property type="term" value="F:DNA binding"/>
    <property type="evidence" value="ECO:0007669"/>
    <property type="project" value="UniProtKB-KW"/>
</dbReference>
<dbReference type="Pfam" id="PF00392">
    <property type="entry name" value="GntR"/>
    <property type="match status" value="1"/>
</dbReference>
<dbReference type="RefSeq" id="WP_141364793.1">
    <property type="nucleotide sequence ID" value="NZ_BAAAJL010000013.1"/>
</dbReference>
<dbReference type="EMBL" id="BJNY01000011">
    <property type="protein sequence ID" value="GED06588.1"/>
    <property type="molecule type" value="Genomic_DNA"/>
</dbReference>
<dbReference type="Gene3D" id="1.20.120.530">
    <property type="entry name" value="GntR ligand-binding domain-like"/>
    <property type="match status" value="1"/>
</dbReference>
<dbReference type="SMART" id="SM00345">
    <property type="entry name" value="HTH_GNTR"/>
    <property type="match status" value="1"/>
</dbReference>
<dbReference type="InterPro" id="IPR008920">
    <property type="entry name" value="TF_FadR/GntR_C"/>
</dbReference>
<name>A0A4Y4DTA5_GLUUR</name>
<keyword evidence="1" id="KW-0805">Transcription regulation</keyword>
<dbReference type="InterPro" id="IPR036390">
    <property type="entry name" value="WH_DNA-bd_sf"/>
</dbReference>
<keyword evidence="2" id="KW-0238">DNA-binding</keyword>
<evidence type="ECO:0000313" key="6">
    <source>
        <dbReference type="Proteomes" id="UP000316612"/>
    </source>
</evidence>
<evidence type="ECO:0000313" key="5">
    <source>
        <dbReference type="EMBL" id="GED06588.1"/>
    </source>
</evidence>